<dbReference type="InParanoid" id="A0A165GMH0"/>
<proteinExistence type="predicted"/>
<evidence type="ECO:0000313" key="2">
    <source>
        <dbReference type="EMBL" id="KZV90736.1"/>
    </source>
</evidence>
<name>A0A165GMH0_EXIGL</name>
<evidence type="ECO:0000256" key="1">
    <source>
        <dbReference type="SAM" id="MobiDB-lite"/>
    </source>
</evidence>
<reference evidence="2 3" key="1">
    <citation type="journal article" date="2016" name="Mol. Biol. Evol.">
        <title>Comparative Genomics of Early-Diverging Mushroom-Forming Fungi Provides Insights into the Origins of Lignocellulose Decay Capabilities.</title>
        <authorList>
            <person name="Nagy L.G."/>
            <person name="Riley R."/>
            <person name="Tritt A."/>
            <person name="Adam C."/>
            <person name="Daum C."/>
            <person name="Floudas D."/>
            <person name="Sun H."/>
            <person name="Yadav J.S."/>
            <person name="Pangilinan J."/>
            <person name="Larsson K.H."/>
            <person name="Matsuura K."/>
            <person name="Barry K."/>
            <person name="Labutti K."/>
            <person name="Kuo R."/>
            <person name="Ohm R.A."/>
            <person name="Bhattacharya S.S."/>
            <person name="Shirouzu T."/>
            <person name="Yoshinaga Y."/>
            <person name="Martin F.M."/>
            <person name="Grigoriev I.V."/>
            <person name="Hibbett D.S."/>
        </authorList>
    </citation>
    <scope>NUCLEOTIDE SEQUENCE [LARGE SCALE GENOMIC DNA]</scope>
    <source>
        <strain evidence="2 3">HHB12029</strain>
    </source>
</reference>
<feature type="region of interest" description="Disordered" evidence="1">
    <location>
        <begin position="1"/>
        <end position="133"/>
    </location>
</feature>
<organism evidence="2 3">
    <name type="scientific">Exidia glandulosa HHB12029</name>
    <dbReference type="NCBI Taxonomy" id="1314781"/>
    <lineage>
        <taxon>Eukaryota</taxon>
        <taxon>Fungi</taxon>
        <taxon>Dikarya</taxon>
        <taxon>Basidiomycota</taxon>
        <taxon>Agaricomycotina</taxon>
        <taxon>Agaricomycetes</taxon>
        <taxon>Auriculariales</taxon>
        <taxon>Exidiaceae</taxon>
        <taxon>Exidia</taxon>
    </lineage>
</organism>
<accession>A0A165GMH0</accession>
<dbReference type="EMBL" id="KV426042">
    <property type="protein sequence ID" value="KZV90736.1"/>
    <property type="molecule type" value="Genomic_DNA"/>
</dbReference>
<dbReference type="AlphaFoldDB" id="A0A165GMH0"/>
<gene>
    <name evidence="2" type="ORF">EXIGLDRAFT_114085</name>
</gene>
<protein>
    <submittedName>
        <fullName evidence="2">Uncharacterized protein</fullName>
    </submittedName>
</protein>
<feature type="compositionally biased region" description="Polar residues" evidence="1">
    <location>
        <begin position="77"/>
        <end position="86"/>
    </location>
</feature>
<feature type="compositionally biased region" description="Basic and acidic residues" evidence="1">
    <location>
        <begin position="1"/>
        <end position="20"/>
    </location>
</feature>
<keyword evidence="3" id="KW-1185">Reference proteome</keyword>
<dbReference type="Proteomes" id="UP000077266">
    <property type="component" value="Unassembled WGS sequence"/>
</dbReference>
<evidence type="ECO:0000313" key="3">
    <source>
        <dbReference type="Proteomes" id="UP000077266"/>
    </source>
</evidence>
<feature type="compositionally biased region" description="Pro residues" evidence="1">
    <location>
        <begin position="97"/>
        <end position="123"/>
    </location>
</feature>
<feature type="compositionally biased region" description="Basic residues" evidence="1">
    <location>
        <begin position="62"/>
        <end position="76"/>
    </location>
</feature>
<sequence>MRREGNRGDSGRGKPTDRHSFLLSPRRYRIRSAPIQTFNRPPKGPPPLSAAKLPGSHAVTGCKRHGARRARTRTRQHVSTDASSARSAIGAHRPRPIVSPAPLSVPPSHPTVVPHPPRPPSVPVPSHTAHCNL</sequence>